<dbReference type="Gene3D" id="3.40.50.720">
    <property type="entry name" value="NAD(P)-binding Rossmann-like Domain"/>
    <property type="match status" value="1"/>
</dbReference>
<dbReference type="PANTHER" id="PTHR10366:SF564">
    <property type="entry name" value="STEROL-4-ALPHA-CARBOXYLATE 3-DEHYDROGENASE, DECARBOXYLATING"/>
    <property type="match status" value="1"/>
</dbReference>
<dbReference type="OMA" id="KSAYHIP"/>
<evidence type="ECO:0000256" key="2">
    <source>
        <dbReference type="ARBA" id="ARBA00023445"/>
    </source>
</evidence>
<dbReference type="Pfam" id="PF01370">
    <property type="entry name" value="Epimerase"/>
    <property type="match status" value="1"/>
</dbReference>
<dbReference type="PANTHER" id="PTHR10366">
    <property type="entry name" value="NAD DEPENDENT EPIMERASE/DEHYDRATASE"/>
    <property type="match status" value="1"/>
</dbReference>
<dbReference type="STRING" id="1858805.M5FWJ0"/>
<proteinExistence type="inferred from homology"/>
<evidence type="ECO:0000256" key="1">
    <source>
        <dbReference type="ARBA" id="ARBA00023002"/>
    </source>
</evidence>
<keyword evidence="5" id="KW-1185">Reference proteome</keyword>
<dbReference type="GeneID" id="63688353"/>
<dbReference type="AlphaFoldDB" id="M5FWJ0"/>
<dbReference type="InterPro" id="IPR001509">
    <property type="entry name" value="Epimerase_deHydtase"/>
</dbReference>
<accession>M5FWJ0</accession>
<reference evidence="4 5" key="1">
    <citation type="journal article" date="2012" name="Science">
        <title>The Paleozoic origin of enzymatic lignin decomposition reconstructed from 31 fungal genomes.</title>
        <authorList>
            <person name="Floudas D."/>
            <person name="Binder M."/>
            <person name="Riley R."/>
            <person name="Barry K."/>
            <person name="Blanchette R.A."/>
            <person name="Henrissat B."/>
            <person name="Martinez A.T."/>
            <person name="Otillar R."/>
            <person name="Spatafora J.W."/>
            <person name="Yadav J.S."/>
            <person name="Aerts A."/>
            <person name="Benoit I."/>
            <person name="Boyd A."/>
            <person name="Carlson A."/>
            <person name="Copeland A."/>
            <person name="Coutinho P.M."/>
            <person name="de Vries R.P."/>
            <person name="Ferreira P."/>
            <person name="Findley K."/>
            <person name="Foster B."/>
            <person name="Gaskell J."/>
            <person name="Glotzer D."/>
            <person name="Gorecki P."/>
            <person name="Heitman J."/>
            <person name="Hesse C."/>
            <person name="Hori C."/>
            <person name="Igarashi K."/>
            <person name="Jurgens J.A."/>
            <person name="Kallen N."/>
            <person name="Kersten P."/>
            <person name="Kohler A."/>
            <person name="Kuees U."/>
            <person name="Kumar T.K.A."/>
            <person name="Kuo A."/>
            <person name="LaButti K."/>
            <person name="Larrondo L.F."/>
            <person name="Lindquist E."/>
            <person name="Ling A."/>
            <person name="Lombard V."/>
            <person name="Lucas S."/>
            <person name="Lundell T."/>
            <person name="Martin R."/>
            <person name="McLaughlin D.J."/>
            <person name="Morgenstern I."/>
            <person name="Morin E."/>
            <person name="Murat C."/>
            <person name="Nagy L.G."/>
            <person name="Nolan M."/>
            <person name="Ohm R.A."/>
            <person name="Patyshakuliyeva A."/>
            <person name="Rokas A."/>
            <person name="Ruiz-Duenas F.J."/>
            <person name="Sabat G."/>
            <person name="Salamov A."/>
            <person name="Samejima M."/>
            <person name="Schmutz J."/>
            <person name="Slot J.C."/>
            <person name="St John F."/>
            <person name="Stenlid J."/>
            <person name="Sun H."/>
            <person name="Sun S."/>
            <person name="Syed K."/>
            <person name="Tsang A."/>
            <person name="Wiebenga A."/>
            <person name="Young D."/>
            <person name="Pisabarro A."/>
            <person name="Eastwood D.C."/>
            <person name="Martin F."/>
            <person name="Cullen D."/>
            <person name="Grigoriev I.V."/>
            <person name="Hibbett D.S."/>
        </authorList>
    </citation>
    <scope>NUCLEOTIDE SEQUENCE [LARGE SCALE GENOMIC DNA]</scope>
    <source>
        <strain evidence="4 5">DJM-731 SS1</strain>
    </source>
</reference>
<protein>
    <submittedName>
        <fullName evidence="4">NADP-binding protein</fullName>
    </submittedName>
</protein>
<gene>
    <name evidence="4" type="ORF">DACRYDRAFT_23577</name>
</gene>
<feature type="domain" description="NAD-dependent epimerase/dehydratase" evidence="3">
    <location>
        <begin position="10"/>
        <end position="195"/>
    </location>
</feature>
<dbReference type="HOGENOM" id="CLU_007383_9_4_1"/>
<evidence type="ECO:0000313" key="4">
    <source>
        <dbReference type="EMBL" id="EJU00055.1"/>
    </source>
</evidence>
<organism evidence="4 5">
    <name type="scientific">Dacryopinax primogenitus (strain DJM 731)</name>
    <name type="common">Brown rot fungus</name>
    <dbReference type="NCBI Taxonomy" id="1858805"/>
    <lineage>
        <taxon>Eukaryota</taxon>
        <taxon>Fungi</taxon>
        <taxon>Dikarya</taxon>
        <taxon>Basidiomycota</taxon>
        <taxon>Agaricomycotina</taxon>
        <taxon>Dacrymycetes</taxon>
        <taxon>Dacrymycetales</taxon>
        <taxon>Dacrymycetaceae</taxon>
        <taxon>Dacryopinax</taxon>
    </lineage>
</organism>
<comment type="similarity">
    <text evidence="2">Belongs to the NAD(P)-dependent epimerase/dehydratase family. Dihydroflavonol-4-reductase subfamily.</text>
</comment>
<sequence length="206" mass="22967">MGIVTPPSKVLVTGANGFVGVWVVRLLLEQGYYVRGTVRSEQKATYLKVRFAKYDDKLEIVVIPDMLVATAFDESVKGVQGILHMAAVVSLGGTYESEFSYNGLRHSLTALSAIVKPSIVMTENILNSTLKYGTDVRRLTITSSAVALLQPQEPGYTYTDKDWNEYAIQEMKEKGDKSAYHIPYFAAKTMAERAAWEFLRFRAPDP</sequence>
<evidence type="ECO:0000259" key="3">
    <source>
        <dbReference type="Pfam" id="PF01370"/>
    </source>
</evidence>
<dbReference type="GO" id="GO:0016616">
    <property type="term" value="F:oxidoreductase activity, acting on the CH-OH group of donors, NAD or NADP as acceptor"/>
    <property type="evidence" value="ECO:0007669"/>
    <property type="project" value="TreeGrafter"/>
</dbReference>
<evidence type="ECO:0000313" key="5">
    <source>
        <dbReference type="Proteomes" id="UP000030653"/>
    </source>
</evidence>
<dbReference type="EMBL" id="JH795868">
    <property type="protein sequence ID" value="EJU00055.1"/>
    <property type="molecule type" value="Genomic_DNA"/>
</dbReference>
<dbReference type="SUPFAM" id="SSF51735">
    <property type="entry name" value="NAD(P)-binding Rossmann-fold domains"/>
    <property type="match status" value="1"/>
</dbReference>
<dbReference type="Proteomes" id="UP000030653">
    <property type="component" value="Unassembled WGS sequence"/>
</dbReference>
<dbReference type="RefSeq" id="XP_040626952.1">
    <property type="nucleotide sequence ID" value="XM_040773291.1"/>
</dbReference>
<dbReference type="InterPro" id="IPR036291">
    <property type="entry name" value="NAD(P)-bd_dom_sf"/>
</dbReference>
<dbReference type="InterPro" id="IPR050425">
    <property type="entry name" value="NAD(P)_dehydrat-like"/>
</dbReference>
<keyword evidence="1" id="KW-0560">Oxidoreductase</keyword>
<name>M5FWJ0_DACPD</name>
<dbReference type="OrthoDB" id="2735536at2759"/>